<evidence type="ECO:0000313" key="2">
    <source>
        <dbReference type="Proteomes" id="UP000027222"/>
    </source>
</evidence>
<dbReference type="Proteomes" id="UP000027222">
    <property type="component" value="Unassembled WGS sequence"/>
</dbReference>
<dbReference type="HOGENOM" id="CLU_1992806_0_0_1"/>
<organism evidence="1 2">
    <name type="scientific">Galerina marginata (strain CBS 339.88)</name>
    <dbReference type="NCBI Taxonomy" id="685588"/>
    <lineage>
        <taxon>Eukaryota</taxon>
        <taxon>Fungi</taxon>
        <taxon>Dikarya</taxon>
        <taxon>Basidiomycota</taxon>
        <taxon>Agaricomycotina</taxon>
        <taxon>Agaricomycetes</taxon>
        <taxon>Agaricomycetidae</taxon>
        <taxon>Agaricales</taxon>
        <taxon>Agaricineae</taxon>
        <taxon>Strophariaceae</taxon>
        <taxon>Galerina</taxon>
    </lineage>
</organism>
<proteinExistence type="predicted"/>
<dbReference type="AlphaFoldDB" id="A0A067SXB9"/>
<reference evidence="2" key="1">
    <citation type="journal article" date="2014" name="Proc. Natl. Acad. Sci. U.S.A.">
        <title>Extensive sampling of basidiomycete genomes demonstrates inadequacy of the white-rot/brown-rot paradigm for wood decay fungi.</title>
        <authorList>
            <person name="Riley R."/>
            <person name="Salamov A.A."/>
            <person name="Brown D.W."/>
            <person name="Nagy L.G."/>
            <person name="Floudas D."/>
            <person name="Held B.W."/>
            <person name="Levasseur A."/>
            <person name="Lombard V."/>
            <person name="Morin E."/>
            <person name="Otillar R."/>
            <person name="Lindquist E.A."/>
            <person name="Sun H."/>
            <person name="LaButti K.M."/>
            <person name="Schmutz J."/>
            <person name="Jabbour D."/>
            <person name="Luo H."/>
            <person name="Baker S.E."/>
            <person name="Pisabarro A.G."/>
            <person name="Walton J.D."/>
            <person name="Blanchette R.A."/>
            <person name="Henrissat B."/>
            <person name="Martin F."/>
            <person name="Cullen D."/>
            <person name="Hibbett D.S."/>
            <person name="Grigoriev I.V."/>
        </authorList>
    </citation>
    <scope>NUCLEOTIDE SEQUENCE [LARGE SCALE GENOMIC DNA]</scope>
    <source>
        <strain evidence="2">CBS 339.88</strain>
    </source>
</reference>
<name>A0A067SXB9_GALM3</name>
<gene>
    <name evidence="1" type="ORF">GALMADRAFT_229423</name>
</gene>
<dbReference type="EMBL" id="KL142392">
    <property type="protein sequence ID" value="KDR71403.1"/>
    <property type="molecule type" value="Genomic_DNA"/>
</dbReference>
<keyword evidence="2" id="KW-1185">Reference proteome</keyword>
<protein>
    <submittedName>
        <fullName evidence="1">Uncharacterized protein</fullName>
    </submittedName>
</protein>
<accession>A0A067SXB9</accession>
<sequence length="125" mass="13533">MTTALRAASAASTRARRPASPVLDLSICLAHLRLTNDADVELWTLDGQLLVRRLGSCPSEVLQVCWSKGWREAFGVVRQAVAAVAGRERCKIDAGAGAGVGRASSMDGILKLWRRYGRRRSVEAL</sequence>
<evidence type="ECO:0000313" key="1">
    <source>
        <dbReference type="EMBL" id="KDR71403.1"/>
    </source>
</evidence>